<dbReference type="Pfam" id="PF01485">
    <property type="entry name" value="IBR"/>
    <property type="match status" value="1"/>
</dbReference>
<keyword evidence="10" id="KW-0833">Ubl conjugation pathway</keyword>
<dbReference type="EC" id="2.3.2.31" evidence="4"/>
<dbReference type="PROSITE" id="PS00518">
    <property type="entry name" value="ZF_RING_1"/>
    <property type="match status" value="1"/>
</dbReference>
<evidence type="ECO:0000313" key="18">
    <source>
        <dbReference type="EMBL" id="CAG9328145.1"/>
    </source>
</evidence>
<evidence type="ECO:0000256" key="10">
    <source>
        <dbReference type="ARBA" id="ARBA00022786"/>
    </source>
</evidence>
<evidence type="ECO:0000256" key="3">
    <source>
        <dbReference type="ARBA" id="ARBA00004906"/>
    </source>
</evidence>
<proteinExistence type="predicted"/>
<feature type="transmembrane region" description="Helical" evidence="15">
    <location>
        <begin position="298"/>
        <end position="325"/>
    </location>
</feature>
<keyword evidence="8" id="KW-0677">Repeat</keyword>
<feature type="domain" description="RING-type" evidence="17">
    <location>
        <begin position="45"/>
        <end position="248"/>
    </location>
</feature>
<dbReference type="AlphaFoldDB" id="A0AAU9K2F6"/>
<evidence type="ECO:0000256" key="5">
    <source>
        <dbReference type="ARBA" id="ARBA00022679"/>
    </source>
</evidence>
<dbReference type="EMBL" id="CAJZBQ010000045">
    <property type="protein sequence ID" value="CAG9328145.1"/>
    <property type="molecule type" value="Genomic_DNA"/>
</dbReference>
<keyword evidence="6 15" id="KW-0812">Transmembrane</keyword>
<sequence>MNISHLSFPLESSLKDTRIPLLDPNDQGYSDSQSLSIISREFSKEGQICPVCNDYSSEIIIFNICKHSFCSRCIKLYLSTQITQSSVLWIKCLQYGCPEPVPIEVIYSHLTPNLKTLYEKLKTRSEIYKNEHFRWCPAPNCEGYDNGTIKKHKLTCNQCGFLFCYYCNQAWHGSKKCNNGNDYQFEKWANGNKVKYCPNCRLKIEKDGGCPEMICPNCNYAWCWICGKERNANYHDEMFCLIGLSKWEFYWYVIFGMIFAPALLPFSVLVFFVIMIEIFGERFDDADEMVKYLAKKKWLLYSIAFVFSPIIVVLMMVSFAFIIGLRISKLGHRNGYYAWWLSVFFGFLIGVVLFIAFVFILIALSIAAPLCGFFFFLLKLYFIFKRLTSNEIKVEEYPRSLV</sequence>
<keyword evidence="5" id="KW-0808">Transferase</keyword>
<dbReference type="GO" id="GO:0008270">
    <property type="term" value="F:zinc ion binding"/>
    <property type="evidence" value="ECO:0007669"/>
    <property type="project" value="UniProtKB-KW"/>
</dbReference>
<comment type="catalytic activity">
    <reaction evidence="1">
        <text>[E2 ubiquitin-conjugating enzyme]-S-ubiquitinyl-L-cysteine + [acceptor protein]-L-lysine = [E2 ubiquitin-conjugating enzyme]-L-cysteine + [acceptor protein]-N(6)-ubiquitinyl-L-lysine.</text>
        <dbReference type="EC" id="2.3.2.31"/>
    </reaction>
</comment>
<evidence type="ECO:0000256" key="4">
    <source>
        <dbReference type="ARBA" id="ARBA00012251"/>
    </source>
</evidence>
<comment type="subcellular location">
    <subcellularLocation>
        <location evidence="2">Membrane</location>
        <topology evidence="2">Single-pass membrane protein</topology>
    </subcellularLocation>
</comment>
<evidence type="ECO:0000256" key="7">
    <source>
        <dbReference type="ARBA" id="ARBA00022723"/>
    </source>
</evidence>
<evidence type="ECO:0000256" key="14">
    <source>
        <dbReference type="PROSITE-ProRule" id="PRU00175"/>
    </source>
</evidence>
<dbReference type="InterPro" id="IPR031127">
    <property type="entry name" value="E3_UB_ligase_RBR"/>
</dbReference>
<evidence type="ECO:0000256" key="11">
    <source>
        <dbReference type="ARBA" id="ARBA00022833"/>
    </source>
</evidence>
<protein>
    <recommendedName>
        <fullName evidence="4">RBR-type E3 ubiquitin transferase</fullName>
        <ecNumber evidence="4">2.3.2.31</ecNumber>
    </recommendedName>
</protein>
<dbReference type="InterPro" id="IPR002867">
    <property type="entry name" value="IBR_dom"/>
</dbReference>
<feature type="transmembrane region" description="Helical" evidence="15">
    <location>
        <begin position="366"/>
        <end position="384"/>
    </location>
</feature>
<dbReference type="InterPro" id="IPR044066">
    <property type="entry name" value="TRIAD_supradom"/>
</dbReference>
<dbReference type="PANTHER" id="PTHR11685">
    <property type="entry name" value="RBR FAMILY RING FINGER AND IBR DOMAIN-CONTAINING"/>
    <property type="match status" value="1"/>
</dbReference>
<feature type="transmembrane region" description="Helical" evidence="15">
    <location>
        <begin position="337"/>
        <end position="360"/>
    </location>
</feature>
<keyword evidence="12 15" id="KW-1133">Transmembrane helix</keyword>
<evidence type="ECO:0000256" key="15">
    <source>
        <dbReference type="SAM" id="Phobius"/>
    </source>
</evidence>
<keyword evidence="13 15" id="KW-0472">Membrane</keyword>
<dbReference type="SUPFAM" id="SSF57850">
    <property type="entry name" value="RING/U-box"/>
    <property type="match status" value="3"/>
</dbReference>
<keyword evidence="11" id="KW-0862">Zinc</keyword>
<dbReference type="Gene3D" id="1.20.120.1750">
    <property type="match status" value="1"/>
</dbReference>
<keyword evidence="9 14" id="KW-0863">Zinc-finger</keyword>
<comment type="caution">
    <text evidence="18">The sequence shown here is derived from an EMBL/GenBank/DDBJ whole genome shotgun (WGS) entry which is preliminary data.</text>
</comment>
<dbReference type="InterPro" id="IPR054694">
    <property type="entry name" value="Parkin-like_IBR"/>
</dbReference>
<gene>
    <name evidence="18" type="ORF">BSTOLATCC_MIC45603</name>
</gene>
<reference evidence="18" key="1">
    <citation type="submission" date="2021-09" db="EMBL/GenBank/DDBJ databases">
        <authorList>
            <consortium name="AG Swart"/>
            <person name="Singh M."/>
            <person name="Singh A."/>
            <person name="Seah K."/>
            <person name="Emmerich C."/>
        </authorList>
    </citation>
    <scope>NUCLEOTIDE SEQUENCE</scope>
    <source>
        <strain evidence="18">ATCC30299</strain>
    </source>
</reference>
<comment type="pathway">
    <text evidence="3">Protein modification; protein ubiquitination.</text>
</comment>
<dbReference type="GO" id="GO:0016567">
    <property type="term" value="P:protein ubiquitination"/>
    <property type="evidence" value="ECO:0007669"/>
    <property type="project" value="InterPro"/>
</dbReference>
<dbReference type="InterPro" id="IPR017907">
    <property type="entry name" value="Znf_RING_CS"/>
</dbReference>
<evidence type="ECO:0000256" key="8">
    <source>
        <dbReference type="ARBA" id="ARBA00022737"/>
    </source>
</evidence>
<keyword evidence="7" id="KW-0479">Metal-binding</keyword>
<dbReference type="GO" id="GO:0005737">
    <property type="term" value="C:cytoplasm"/>
    <property type="evidence" value="ECO:0007669"/>
    <property type="project" value="UniProtKB-ARBA"/>
</dbReference>
<evidence type="ECO:0000256" key="12">
    <source>
        <dbReference type="ARBA" id="ARBA00022989"/>
    </source>
</evidence>
<organism evidence="18 19">
    <name type="scientific">Blepharisma stoltei</name>
    <dbReference type="NCBI Taxonomy" id="1481888"/>
    <lineage>
        <taxon>Eukaryota</taxon>
        <taxon>Sar</taxon>
        <taxon>Alveolata</taxon>
        <taxon>Ciliophora</taxon>
        <taxon>Postciliodesmatophora</taxon>
        <taxon>Heterotrichea</taxon>
        <taxon>Heterotrichida</taxon>
        <taxon>Blepharismidae</taxon>
        <taxon>Blepharisma</taxon>
    </lineage>
</organism>
<name>A0AAU9K2F6_9CILI</name>
<dbReference type="FunFam" id="3.30.40.10:FF:000051">
    <property type="entry name" value="RBR-type E3 ubiquitin transferase"/>
    <property type="match status" value="1"/>
</dbReference>
<evidence type="ECO:0000259" key="16">
    <source>
        <dbReference type="PROSITE" id="PS50089"/>
    </source>
</evidence>
<feature type="domain" description="RING-type" evidence="16">
    <location>
        <begin position="49"/>
        <end position="98"/>
    </location>
</feature>
<accession>A0AAU9K2F6</accession>
<evidence type="ECO:0000313" key="19">
    <source>
        <dbReference type="Proteomes" id="UP001162131"/>
    </source>
</evidence>
<keyword evidence="19" id="KW-1185">Reference proteome</keyword>
<dbReference type="GO" id="GO:0031090">
    <property type="term" value="C:organelle membrane"/>
    <property type="evidence" value="ECO:0007669"/>
    <property type="project" value="UniProtKB-ARBA"/>
</dbReference>
<evidence type="ECO:0000256" key="6">
    <source>
        <dbReference type="ARBA" id="ARBA00022692"/>
    </source>
</evidence>
<feature type="transmembrane region" description="Helical" evidence="15">
    <location>
        <begin position="249"/>
        <end position="278"/>
    </location>
</feature>
<evidence type="ECO:0000256" key="2">
    <source>
        <dbReference type="ARBA" id="ARBA00004167"/>
    </source>
</evidence>
<dbReference type="InterPro" id="IPR013083">
    <property type="entry name" value="Znf_RING/FYVE/PHD"/>
</dbReference>
<dbReference type="InterPro" id="IPR018957">
    <property type="entry name" value="Znf_C3HC4_RING-type"/>
</dbReference>
<dbReference type="GO" id="GO:0061630">
    <property type="term" value="F:ubiquitin protein ligase activity"/>
    <property type="evidence" value="ECO:0007669"/>
    <property type="project" value="UniProtKB-EC"/>
</dbReference>
<dbReference type="InterPro" id="IPR001841">
    <property type="entry name" value="Znf_RING"/>
</dbReference>
<evidence type="ECO:0000256" key="13">
    <source>
        <dbReference type="ARBA" id="ARBA00023136"/>
    </source>
</evidence>
<dbReference type="SMART" id="SM00184">
    <property type="entry name" value="RING"/>
    <property type="match status" value="2"/>
</dbReference>
<dbReference type="Proteomes" id="UP001162131">
    <property type="component" value="Unassembled WGS sequence"/>
</dbReference>
<evidence type="ECO:0000259" key="17">
    <source>
        <dbReference type="PROSITE" id="PS51873"/>
    </source>
</evidence>
<evidence type="ECO:0000256" key="9">
    <source>
        <dbReference type="ARBA" id="ARBA00022771"/>
    </source>
</evidence>
<dbReference type="Gene3D" id="3.30.40.10">
    <property type="entry name" value="Zinc/RING finger domain, C3HC4 (zinc finger)"/>
    <property type="match status" value="1"/>
</dbReference>
<dbReference type="Pfam" id="PF22605">
    <property type="entry name" value="IBR_2"/>
    <property type="match status" value="1"/>
</dbReference>
<dbReference type="PROSITE" id="PS51873">
    <property type="entry name" value="TRIAD"/>
    <property type="match status" value="1"/>
</dbReference>
<dbReference type="Pfam" id="PF00097">
    <property type="entry name" value="zf-C3HC4"/>
    <property type="match status" value="1"/>
</dbReference>
<dbReference type="CDD" id="cd20335">
    <property type="entry name" value="BRcat_RBR"/>
    <property type="match status" value="1"/>
</dbReference>
<evidence type="ECO:0000256" key="1">
    <source>
        <dbReference type="ARBA" id="ARBA00001798"/>
    </source>
</evidence>
<dbReference type="PROSITE" id="PS50089">
    <property type="entry name" value="ZF_RING_2"/>
    <property type="match status" value="1"/>
</dbReference>
<dbReference type="SMART" id="SM00647">
    <property type="entry name" value="IBR"/>
    <property type="match status" value="2"/>
</dbReference>